<gene>
    <name evidence="3" type="ORF">M9Y10_015554</name>
</gene>
<keyword evidence="4" id="KW-1185">Reference proteome</keyword>
<accession>A0ABR2L2K8</accession>
<dbReference type="Proteomes" id="UP001470230">
    <property type="component" value="Unassembled WGS sequence"/>
</dbReference>
<keyword evidence="2" id="KW-0472">Membrane</keyword>
<evidence type="ECO:0000313" key="4">
    <source>
        <dbReference type="Proteomes" id="UP001470230"/>
    </source>
</evidence>
<name>A0ABR2L2K8_9EUKA</name>
<keyword evidence="2" id="KW-0812">Transmembrane</keyword>
<proteinExistence type="predicted"/>
<comment type="caution">
    <text evidence="3">The sequence shown here is derived from an EMBL/GenBank/DDBJ whole genome shotgun (WGS) entry which is preliminary data.</text>
</comment>
<reference evidence="3 4" key="1">
    <citation type="submission" date="2024-04" db="EMBL/GenBank/DDBJ databases">
        <title>Tritrichomonas musculus Genome.</title>
        <authorList>
            <person name="Alves-Ferreira E."/>
            <person name="Grigg M."/>
            <person name="Lorenzi H."/>
            <person name="Galac M."/>
        </authorList>
    </citation>
    <scope>NUCLEOTIDE SEQUENCE [LARGE SCALE GENOMIC DNA]</scope>
    <source>
        <strain evidence="3 4">EAF2021</strain>
    </source>
</reference>
<dbReference type="EMBL" id="JAPFFF010000002">
    <property type="protein sequence ID" value="KAK8897595.1"/>
    <property type="molecule type" value="Genomic_DNA"/>
</dbReference>
<evidence type="ECO:0000256" key="2">
    <source>
        <dbReference type="SAM" id="Phobius"/>
    </source>
</evidence>
<protein>
    <submittedName>
        <fullName evidence="3">Uncharacterized protein</fullName>
    </submittedName>
</protein>
<feature type="transmembrane region" description="Helical" evidence="2">
    <location>
        <begin position="365"/>
        <end position="386"/>
    </location>
</feature>
<evidence type="ECO:0000256" key="1">
    <source>
        <dbReference type="SAM" id="MobiDB-lite"/>
    </source>
</evidence>
<feature type="transmembrane region" description="Helical" evidence="2">
    <location>
        <begin position="412"/>
        <end position="433"/>
    </location>
</feature>
<sequence length="463" mass="54392">MNDQKDIDSINKHLYSLEFPVDPIKKIMFYFNIIHNVIDYQFPANYLNYENPYFQTYLEMKKFLSVANSLSPEFLHINNAIIYYNNKKFYHDEKLKNNHNYEFKVINPNEASSPKFNQNYKNNFNISNINCHQKDFEVEINENIQFPHSEDSYSANPEDYYYEEGLEENYQVEKESSISSIKRSNRKYQNYREKYNEQIIEDQNKSKSHIINPPNSEEEEEEMNELSENSKVIEKVNIINKLVISKECIDIIYNEPMKKSIKNMKAVLTNDDEVRLKSVSMPKNVFFYFIIGLVIILISCSSVLIHAATTLMGDQRFKDLNRENSKSSIQKVDCLLESQENQLNETVIVPCKSCYNRLMNGNKMAIVSGSFAIFFIVFIFFMYVFISCEQKKKLNKKKKKNKKKKEKKKKSYTGLNMIHIIALTLLIIVALIITLVAEILIGIGLTVKQYHFTHIVLLFCKSL</sequence>
<evidence type="ECO:0000313" key="3">
    <source>
        <dbReference type="EMBL" id="KAK8897595.1"/>
    </source>
</evidence>
<keyword evidence="2" id="KW-1133">Transmembrane helix</keyword>
<feature type="transmembrane region" description="Helical" evidence="2">
    <location>
        <begin position="285"/>
        <end position="308"/>
    </location>
</feature>
<organism evidence="3 4">
    <name type="scientific">Tritrichomonas musculus</name>
    <dbReference type="NCBI Taxonomy" id="1915356"/>
    <lineage>
        <taxon>Eukaryota</taxon>
        <taxon>Metamonada</taxon>
        <taxon>Parabasalia</taxon>
        <taxon>Tritrichomonadida</taxon>
        <taxon>Tritrichomonadidae</taxon>
        <taxon>Tritrichomonas</taxon>
    </lineage>
</organism>
<feature type="region of interest" description="Disordered" evidence="1">
    <location>
        <begin position="202"/>
        <end position="223"/>
    </location>
</feature>